<dbReference type="STRING" id="51240.A0A2I4H273"/>
<reference evidence="10 11" key="1">
    <citation type="submission" date="2025-04" db="UniProtKB">
        <authorList>
            <consortium name="RefSeq"/>
        </authorList>
    </citation>
    <scope>IDENTIFICATION</scope>
    <source>
        <tissue evidence="10 11">Leaves</tissue>
    </source>
</reference>
<dbReference type="RefSeq" id="XP_035548446.1">
    <property type="nucleotide sequence ID" value="XM_035692553.1"/>
</dbReference>
<keyword evidence="3" id="KW-0347">Helicase</keyword>
<dbReference type="SUPFAM" id="SSF52540">
    <property type="entry name" value="P-loop containing nucleoside triphosphate hydrolases"/>
    <property type="match status" value="1"/>
</dbReference>
<dbReference type="GeneID" id="109012855"/>
<dbReference type="PANTHER" id="PTHR10887">
    <property type="entry name" value="DNA2/NAM7 HELICASE FAMILY"/>
    <property type="match status" value="1"/>
</dbReference>
<proteinExistence type="predicted"/>
<feature type="compositionally biased region" description="Basic and acidic residues" evidence="5">
    <location>
        <begin position="482"/>
        <end position="494"/>
    </location>
</feature>
<dbReference type="OrthoDB" id="6513042at2759"/>
<dbReference type="InterPro" id="IPR027417">
    <property type="entry name" value="P-loop_NTPase"/>
</dbReference>
<gene>
    <name evidence="10 11" type="primary">LOC109012855</name>
</gene>
<evidence type="ECO:0000313" key="11">
    <source>
        <dbReference type="RefSeq" id="XP_035548446.1"/>
    </source>
</evidence>
<dbReference type="Pfam" id="PF13086">
    <property type="entry name" value="AAA_11"/>
    <property type="match status" value="2"/>
</dbReference>
<dbReference type="Proteomes" id="UP000235220">
    <property type="component" value="Chromosome 7"/>
</dbReference>
<protein>
    <submittedName>
        <fullName evidence="10 11">Uncharacterized protein LOC109012855</fullName>
    </submittedName>
</protein>
<feature type="domain" description="DNA2/NAM7 helicase helicase" evidence="6">
    <location>
        <begin position="267"/>
        <end position="463"/>
    </location>
</feature>
<dbReference type="KEGG" id="jre:109012855"/>
<dbReference type="Pfam" id="PF13087">
    <property type="entry name" value="AAA_12"/>
    <property type="match status" value="1"/>
</dbReference>
<dbReference type="PANTHER" id="PTHR10887:SF522">
    <property type="entry name" value="P-LOOP CONTAINING NUCLEOSIDE TRIPHOSPHATE HYDROLASES SUPERFAMILY PROTEIN"/>
    <property type="match status" value="1"/>
</dbReference>
<dbReference type="GO" id="GO:0016787">
    <property type="term" value="F:hydrolase activity"/>
    <property type="evidence" value="ECO:0007669"/>
    <property type="project" value="UniProtKB-KW"/>
</dbReference>
<evidence type="ECO:0000259" key="7">
    <source>
        <dbReference type="Pfam" id="PF13087"/>
    </source>
</evidence>
<dbReference type="InterPro" id="IPR045055">
    <property type="entry name" value="DNA2/NAM7-like"/>
</dbReference>
<evidence type="ECO:0000259" key="6">
    <source>
        <dbReference type="Pfam" id="PF13086"/>
    </source>
</evidence>
<dbReference type="Gene3D" id="3.40.50.300">
    <property type="entry name" value="P-loop containing nucleotide triphosphate hydrolases"/>
    <property type="match status" value="2"/>
</dbReference>
<dbReference type="CDD" id="cd18808">
    <property type="entry name" value="SF1_C_Upf1"/>
    <property type="match status" value="1"/>
</dbReference>
<dbReference type="GO" id="GO:0005524">
    <property type="term" value="F:ATP binding"/>
    <property type="evidence" value="ECO:0007669"/>
    <property type="project" value="UniProtKB-KW"/>
</dbReference>
<evidence type="ECO:0000256" key="2">
    <source>
        <dbReference type="ARBA" id="ARBA00022801"/>
    </source>
</evidence>
<feature type="domain" description="DNA2/NAM7 helicase-like C-terminal" evidence="7">
    <location>
        <begin position="701"/>
        <end position="894"/>
    </location>
</feature>
<dbReference type="InterPro" id="IPR041677">
    <property type="entry name" value="DNA2/NAM7_AAA_11"/>
</dbReference>
<evidence type="ECO:0000313" key="10">
    <source>
        <dbReference type="RefSeq" id="XP_035548445.1"/>
    </source>
</evidence>
<feature type="compositionally biased region" description="Low complexity" evidence="5">
    <location>
        <begin position="441"/>
        <end position="450"/>
    </location>
</feature>
<dbReference type="InterPro" id="IPR045529">
    <property type="entry name" value="DUF6469"/>
</dbReference>
<dbReference type="AlphaFoldDB" id="A0A2I4H273"/>
<dbReference type="InterPro" id="IPR041679">
    <property type="entry name" value="DNA2/NAM7-like_C"/>
</dbReference>
<name>A0A2I4H273_JUGRE</name>
<feature type="domain" description="DUF6469" evidence="8">
    <location>
        <begin position="94"/>
        <end position="217"/>
    </location>
</feature>
<evidence type="ECO:0000313" key="9">
    <source>
        <dbReference type="Proteomes" id="UP000235220"/>
    </source>
</evidence>
<dbReference type="Pfam" id="PF20073">
    <property type="entry name" value="DUF6469"/>
    <property type="match status" value="1"/>
</dbReference>
<feature type="region of interest" description="Disordered" evidence="5">
    <location>
        <begin position="419"/>
        <end position="499"/>
    </location>
</feature>
<feature type="compositionally biased region" description="Basic and acidic residues" evidence="5">
    <location>
        <begin position="419"/>
        <end position="430"/>
    </location>
</feature>
<dbReference type="FunFam" id="3.40.50.300:FF:000326">
    <property type="entry name" value="P-loop containing nucleoside triphosphate hydrolase"/>
    <property type="match status" value="1"/>
</dbReference>
<keyword evidence="9" id="KW-1185">Reference proteome</keyword>
<dbReference type="GO" id="GO:0003723">
    <property type="term" value="F:RNA binding"/>
    <property type="evidence" value="ECO:0000318"/>
    <property type="project" value="GO_Central"/>
</dbReference>
<sequence length="1122" mass="126231">MTIQRLRGDQGADIKAEMSTKVKKQEFPGRSLIDLVLSWSINDVLNENLYEGQVKTIPLTFSSVPEYLKSLSIPLIKETQADLLASISTVSRAPICKIVSVQKSKNYKPPHDFFYSIMLPAVWQFKNNKEMYEPQNGDLIAITDVKPESVEDLDRPNRSYVVAYVQWVREGGLLALSVLSSQPILVEEEKSKNKQTLYAVFLTNMTTNIRIWRALNTQLEGGNLNFFQEVLNPKSTDDAENPTISFSDEKCRTAFVDMRDRIVSSDLNLSQKAAVISCLVSRECNKKKNTINLIWGPPGTGKTKTVAFLLFSLLKMKCRVLICAPTNTAVLEVTRRLVKNVTQSFEYVAYGLGDVVLYGNEQRMNITDHHDLLDVFLDNRIEILNKCLVPSGWKDGLQSMICLLKDAKKEYRRYLKEGKVKEEEEKKEKGMSANEGASGNQGSNIKGQSSKGKKSMKFQKQVVEASNENQSKKTPKGMVPSKNEKKLKHEEKESGGCSSQVVNDNPLTFGEFLRGSFNRIVERLRFCIVNLCTHLPTSFISLEVVKNMAKALDVLNSLEALLRTASVDDKGVEQVFSQKLGGGLGHLEKLRLEISECLRILGTLPKEFSLPEKISSKNALKDFCLANARLIFCTVSSSIKLYREKMNPLELLVIDEAAQLKECESTIPLQLPGLRQVVLIGDERQLPAMVQSKVAENAEFGRSLFQRLVLLGHRRNLLNVQHRMHPSISQFPNREFYDSKILDGDNVKGKSHERRFLQGKMYGSYSFINVAHGKEEFDNSQSQKNMVEAAVVYEIVSRLVKVNKKNKVNVGIISPYKAQVDTISKMVNKLSRGSSSNFSISVRSVDGFQGGEEDVIIISTVRSNVNGAVGFLSNCQRANVALTRARHCLWIVGNGATLNNSGTVWTELVIDAKKRGCFYNADEDQSLAVAIRAALVKQGQMGSLLKNDSFLFRKTIWKVSFSNDFVESMSRFKNAEVLSLLEKLANGWRQPHWKKKLFVHHGTSSSLLEQYKVNNGSLILVWTVDIVKQNAYYIQILKIWDILPLSKMSQLANHLDVFFGNYTVDMINCCKQKCFDRDLVVPMKWPIGSSSCPEANPVQSLLEPLASLSLWGDPETSYPTYW</sequence>
<dbReference type="InterPro" id="IPR047187">
    <property type="entry name" value="SF1_C_Upf1"/>
</dbReference>
<dbReference type="GO" id="GO:0005694">
    <property type="term" value="C:chromosome"/>
    <property type="evidence" value="ECO:0007669"/>
    <property type="project" value="UniProtKB-ARBA"/>
</dbReference>
<keyword evidence="1" id="KW-0547">Nucleotide-binding</keyword>
<evidence type="ECO:0000256" key="3">
    <source>
        <dbReference type="ARBA" id="ARBA00022806"/>
    </source>
</evidence>
<keyword evidence="4" id="KW-0067">ATP-binding</keyword>
<evidence type="ECO:0000256" key="4">
    <source>
        <dbReference type="ARBA" id="ARBA00022840"/>
    </source>
</evidence>
<evidence type="ECO:0000259" key="8">
    <source>
        <dbReference type="Pfam" id="PF20073"/>
    </source>
</evidence>
<evidence type="ECO:0000256" key="5">
    <source>
        <dbReference type="SAM" id="MobiDB-lite"/>
    </source>
</evidence>
<dbReference type="Gramene" id="Jr07_26110_p1">
    <property type="protein sequence ID" value="cds.Jr07_26110_p1"/>
    <property type="gene ID" value="Jr07_26110"/>
</dbReference>
<dbReference type="GO" id="GO:0004386">
    <property type="term" value="F:helicase activity"/>
    <property type="evidence" value="ECO:0007669"/>
    <property type="project" value="UniProtKB-KW"/>
</dbReference>
<feature type="domain" description="DNA2/NAM7 helicase helicase" evidence="6">
    <location>
        <begin position="616"/>
        <end position="693"/>
    </location>
</feature>
<evidence type="ECO:0000256" key="1">
    <source>
        <dbReference type="ARBA" id="ARBA00022741"/>
    </source>
</evidence>
<accession>A0A2I4H273</accession>
<organism evidence="9 11">
    <name type="scientific">Juglans regia</name>
    <name type="common">English walnut</name>
    <dbReference type="NCBI Taxonomy" id="51240"/>
    <lineage>
        <taxon>Eukaryota</taxon>
        <taxon>Viridiplantae</taxon>
        <taxon>Streptophyta</taxon>
        <taxon>Embryophyta</taxon>
        <taxon>Tracheophyta</taxon>
        <taxon>Spermatophyta</taxon>
        <taxon>Magnoliopsida</taxon>
        <taxon>eudicotyledons</taxon>
        <taxon>Gunneridae</taxon>
        <taxon>Pentapetalae</taxon>
        <taxon>rosids</taxon>
        <taxon>fabids</taxon>
        <taxon>Fagales</taxon>
        <taxon>Juglandaceae</taxon>
        <taxon>Juglans</taxon>
    </lineage>
</organism>
<keyword evidence="2" id="KW-0378">Hydrolase</keyword>
<dbReference type="RefSeq" id="XP_035548445.1">
    <property type="nucleotide sequence ID" value="XM_035692552.1"/>
</dbReference>